<evidence type="ECO:0008006" key="3">
    <source>
        <dbReference type="Google" id="ProtNLM"/>
    </source>
</evidence>
<reference evidence="1" key="1">
    <citation type="submission" date="2023-08" db="EMBL/GenBank/DDBJ databases">
        <title>Black Yeasts Isolated from many extreme environments.</title>
        <authorList>
            <person name="Coleine C."/>
            <person name="Stajich J.E."/>
            <person name="Selbmann L."/>
        </authorList>
    </citation>
    <scope>NUCLEOTIDE SEQUENCE</scope>
    <source>
        <strain evidence="1">CCFEE 5810</strain>
    </source>
</reference>
<name>A0AAN7W6F8_9PEZI</name>
<evidence type="ECO:0000313" key="1">
    <source>
        <dbReference type="EMBL" id="KAK5698868.1"/>
    </source>
</evidence>
<protein>
    <recommendedName>
        <fullName evidence="3">Amidoligase enzyme</fullName>
    </recommendedName>
</protein>
<dbReference type="Pfam" id="PF12224">
    <property type="entry name" value="Amidoligase_2"/>
    <property type="match status" value="1"/>
</dbReference>
<dbReference type="EMBL" id="JAVRQU010000009">
    <property type="protein sequence ID" value="KAK5698868.1"/>
    <property type="molecule type" value="Genomic_DNA"/>
</dbReference>
<proteinExistence type="predicted"/>
<organism evidence="1 2">
    <name type="scientific">Elasticomyces elasticus</name>
    <dbReference type="NCBI Taxonomy" id="574655"/>
    <lineage>
        <taxon>Eukaryota</taxon>
        <taxon>Fungi</taxon>
        <taxon>Dikarya</taxon>
        <taxon>Ascomycota</taxon>
        <taxon>Pezizomycotina</taxon>
        <taxon>Dothideomycetes</taxon>
        <taxon>Dothideomycetidae</taxon>
        <taxon>Mycosphaerellales</taxon>
        <taxon>Teratosphaeriaceae</taxon>
        <taxon>Elasticomyces</taxon>
    </lineage>
</organism>
<gene>
    <name evidence="1" type="ORF">LTR97_006517</name>
</gene>
<dbReference type="PANTHER" id="PTHR36847:SF1">
    <property type="entry name" value="AMIDOLIGASE ENZYME"/>
    <property type="match status" value="1"/>
</dbReference>
<evidence type="ECO:0000313" key="2">
    <source>
        <dbReference type="Proteomes" id="UP001310594"/>
    </source>
</evidence>
<comment type="caution">
    <text evidence="1">The sequence shown here is derived from an EMBL/GenBank/DDBJ whole genome shotgun (WGS) entry which is preliminary data.</text>
</comment>
<sequence>MANLLENLTFGIELNSLLHGLVNCAGVAVTSKEPGWEDRHDEFRHWGLKPDLIRLSPAETAAVPQNYAVESVELASRRFDFYRDDWRGEIKRVIDAVARLDNVGARFFTNSSTGLHVHVGNGDKDLPLRTAKNSMQLATAFERVIDTIHSTNRIAFPKIFRPEASTIGDFFHTPLSWFHLNNGKTQSGMLYDWLGSIELARSIEALNKICSVSEPVRREKGILERIYWGHNSSYNLDNLHLSDLGTIEFRQHAGTLDFLEILHWIMLTTSMIRYCSGAPVLAFLALCAHGIDGHFDLRYLLSAIDCPADTVSYFARDEEDDETIGFLGNLLPLAAVADLDELIAHNDMESSDRLSDEALREAVVANKHLGYTSNVVHIPLEAIERYYTEAMHSVPHRFDNTSLLGSEDKELLARALVWHRLSRNYKGEEADEEVHISSASRLDAWI</sequence>
<dbReference type="InterPro" id="IPR022025">
    <property type="entry name" value="Amidoligase_2"/>
</dbReference>
<accession>A0AAN7W6F8</accession>
<dbReference type="Proteomes" id="UP001310594">
    <property type="component" value="Unassembled WGS sequence"/>
</dbReference>
<dbReference type="PANTHER" id="PTHR36847">
    <property type="entry name" value="AMIDOLIGASE ENZYME"/>
    <property type="match status" value="1"/>
</dbReference>
<dbReference type="AlphaFoldDB" id="A0AAN7W6F8"/>